<evidence type="ECO:0000313" key="2">
    <source>
        <dbReference type="Proteomes" id="UP001062846"/>
    </source>
</evidence>
<keyword evidence="2" id="KW-1185">Reference proteome</keyword>
<sequence>MIKHVLSYKKIIAVNAINKSGRSPLDIHLQFRSENQSDSEIKDILLDAGAKKMKRRKQDFVGDDCHEPSWQSKRRNTFMIVSSLIATMAYQVGVNPPGGVWLDDAEAHKVGKAILAYNYPDLYPIFMCLNTAGFLLSLTTILLLIIALPDREWRLRWAQAFISWCTILTTAFSYTFSVIAISPAGEKYIYDRDASKAIKLTAMVWGVHHFQEGCTSLPNSVNGNTYIAAALMDFFGQWVLRRSSST</sequence>
<proteinExistence type="predicted"/>
<comment type="caution">
    <text evidence="1">The sequence shown here is derived from an EMBL/GenBank/DDBJ whole genome shotgun (WGS) entry which is preliminary data.</text>
</comment>
<organism evidence="1 2">
    <name type="scientific">Rhododendron molle</name>
    <name type="common">Chinese azalea</name>
    <name type="synonym">Azalea mollis</name>
    <dbReference type="NCBI Taxonomy" id="49168"/>
    <lineage>
        <taxon>Eukaryota</taxon>
        <taxon>Viridiplantae</taxon>
        <taxon>Streptophyta</taxon>
        <taxon>Embryophyta</taxon>
        <taxon>Tracheophyta</taxon>
        <taxon>Spermatophyta</taxon>
        <taxon>Magnoliopsida</taxon>
        <taxon>eudicotyledons</taxon>
        <taxon>Gunneridae</taxon>
        <taxon>Pentapetalae</taxon>
        <taxon>asterids</taxon>
        <taxon>Ericales</taxon>
        <taxon>Ericaceae</taxon>
        <taxon>Ericoideae</taxon>
        <taxon>Rhodoreae</taxon>
        <taxon>Rhododendron</taxon>
    </lineage>
</organism>
<name>A0ACC0PZC7_RHOML</name>
<accession>A0ACC0PZC7</accession>
<dbReference type="EMBL" id="CM046388">
    <property type="protein sequence ID" value="KAI8570494.1"/>
    <property type="molecule type" value="Genomic_DNA"/>
</dbReference>
<protein>
    <submittedName>
        <fullName evidence="1">Uncharacterized protein</fullName>
    </submittedName>
</protein>
<dbReference type="Proteomes" id="UP001062846">
    <property type="component" value="Chromosome 1"/>
</dbReference>
<gene>
    <name evidence="1" type="ORF">RHMOL_Rhmol01G0038500</name>
</gene>
<reference evidence="1" key="1">
    <citation type="submission" date="2022-02" db="EMBL/GenBank/DDBJ databases">
        <title>Plant Genome Project.</title>
        <authorList>
            <person name="Zhang R.-G."/>
        </authorList>
    </citation>
    <scope>NUCLEOTIDE SEQUENCE</scope>
    <source>
        <strain evidence="1">AT1</strain>
    </source>
</reference>
<evidence type="ECO:0000313" key="1">
    <source>
        <dbReference type="EMBL" id="KAI8570494.1"/>
    </source>
</evidence>